<dbReference type="OrthoDB" id="5952844at2"/>
<dbReference type="EMBL" id="QCZI01000001">
    <property type="protein sequence ID" value="PWA07445.1"/>
    <property type="molecule type" value="Genomic_DNA"/>
</dbReference>
<gene>
    <name evidence="1" type="ORF">DB895_01635</name>
</gene>
<organism evidence="1 2">
    <name type="scientific">Flavobacterium psychrotolerans</name>
    <dbReference type="NCBI Taxonomy" id="2169410"/>
    <lineage>
        <taxon>Bacteria</taxon>
        <taxon>Pseudomonadati</taxon>
        <taxon>Bacteroidota</taxon>
        <taxon>Flavobacteriia</taxon>
        <taxon>Flavobacteriales</taxon>
        <taxon>Flavobacteriaceae</taxon>
        <taxon>Flavobacterium</taxon>
    </lineage>
</organism>
<comment type="caution">
    <text evidence="1">The sequence shown here is derived from an EMBL/GenBank/DDBJ whole genome shotgun (WGS) entry which is preliminary data.</text>
</comment>
<sequence length="103" mass="11904">MSTQNQINIEIPQTIIDGIMQKLQECKTDLEPYLQGITSEECISFFNVENKTVSRIQKKSSIDTNPDFAPSFMNKIEFYKDEELVSQQDPFTNLATFFSKPKE</sequence>
<evidence type="ECO:0000313" key="1">
    <source>
        <dbReference type="EMBL" id="PWA07445.1"/>
    </source>
</evidence>
<name>A0A2U1JQZ8_9FLAO</name>
<proteinExistence type="predicted"/>
<dbReference type="AlphaFoldDB" id="A0A2U1JQZ8"/>
<protein>
    <submittedName>
        <fullName evidence="1">Uncharacterized protein</fullName>
    </submittedName>
</protein>
<accession>A0A2U1JQZ8</accession>
<evidence type="ECO:0000313" key="2">
    <source>
        <dbReference type="Proteomes" id="UP000245449"/>
    </source>
</evidence>
<dbReference type="Proteomes" id="UP000245449">
    <property type="component" value="Unassembled WGS sequence"/>
</dbReference>
<reference evidence="1 2" key="1">
    <citation type="submission" date="2018-04" db="EMBL/GenBank/DDBJ databases">
        <title>Flavobacterium sp. nov., isolated from glacier ice.</title>
        <authorList>
            <person name="Liu Q."/>
            <person name="Xin Y.-H."/>
        </authorList>
    </citation>
    <scope>NUCLEOTIDE SEQUENCE [LARGE SCALE GENOMIC DNA]</scope>
    <source>
        <strain evidence="1 2">RB1R5</strain>
    </source>
</reference>
<dbReference type="RefSeq" id="WP_116723591.1">
    <property type="nucleotide sequence ID" value="NZ_QCZI01000001.1"/>
</dbReference>
<keyword evidence="2" id="KW-1185">Reference proteome</keyword>